<keyword evidence="1" id="KW-0732">Signal</keyword>
<dbReference type="Pfam" id="PF03160">
    <property type="entry name" value="Calx-beta"/>
    <property type="match status" value="1"/>
</dbReference>
<evidence type="ECO:0000313" key="5">
    <source>
        <dbReference type="EMBL" id="CAI7989333.1"/>
    </source>
</evidence>
<feature type="domain" description="Calx-beta" evidence="4">
    <location>
        <begin position="11"/>
        <end position="113"/>
    </location>
</feature>
<evidence type="ECO:0000256" key="3">
    <source>
        <dbReference type="ARBA" id="ARBA00022837"/>
    </source>
</evidence>
<protein>
    <recommendedName>
        <fullName evidence="4">Calx-beta domain-containing protein</fullName>
    </recommendedName>
</protein>
<evidence type="ECO:0000313" key="6">
    <source>
        <dbReference type="Proteomes" id="UP001174909"/>
    </source>
</evidence>
<sequence length="122" mass="13366">MMRLFLRFSDEQQSSYEESEMAATVCASLSGAIERTVVATITAQDETATAESGDYSITSGELVFEASTEPIACTSGIMILQDQVLEDEETFFLSLESSDLWVNLDPVASTLTIEIRDANSKY</sequence>
<dbReference type="InterPro" id="IPR038081">
    <property type="entry name" value="CalX-like_sf"/>
</dbReference>
<accession>A0AA35QSG5</accession>
<comment type="caution">
    <text evidence="5">The sequence shown here is derived from an EMBL/GenBank/DDBJ whole genome shotgun (WGS) entry which is preliminary data.</text>
</comment>
<dbReference type="EMBL" id="CASHTH010000030">
    <property type="protein sequence ID" value="CAI7989333.1"/>
    <property type="molecule type" value="Genomic_DNA"/>
</dbReference>
<evidence type="ECO:0000256" key="2">
    <source>
        <dbReference type="ARBA" id="ARBA00022737"/>
    </source>
</evidence>
<evidence type="ECO:0000259" key="4">
    <source>
        <dbReference type="Pfam" id="PF03160"/>
    </source>
</evidence>
<name>A0AA35QSG5_GEOBA</name>
<reference evidence="5" key="1">
    <citation type="submission" date="2023-03" db="EMBL/GenBank/DDBJ databases">
        <authorList>
            <person name="Steffen K."/>
            <person name="Cardenas P."/>
        </authorList>
    </citation>
    <scope>NUCLEOTIDE SEQUENCE</scope>
</reference>
<gene>
    <name evidence="5" type="ORF">GBAR_LOCUS190</name>
</gene>
<dbReference type="GO" id="GO:0007154">
    <property type="term" value="P:cell communication"/>
    <property type="evidence" value="ECO:0007669"/>
    <property type="project" value="InterPro"/>
</dbReference>
<evidence type="ECO:0000256" key="1">
    <source>
        <dbReference type="ARBA" id="ARBA00022729"/>
    </source>
</evidence>
<dbReference type="GO" id="GO:0016020">
    <property type="term" value="C:membrane"/>
    <property type="evidence" value="ECO:0007669"/>
    <property type="project" value="InterPro"/>
</dbReference>
<proteinExistence type="predicted"/>
<dbReference type="Gene3D" id="2.60.40.2030">
    <property type="match status" value="1"/>
</dbReference>
<dbReference type="InterPro" id="IPR003644">
    <property type="entry name" value="Calx_beta"/>
</dbReference>
<dbReference type="SUPFAM" id="SSF141072">
    <property type="entry name" value="CalX-like"/>
    <property type="match status" value="1"/>
</dbReference>
<feature type="non-terminal residue" evidence="5">
    <location>
        <position position="122"/>
    </location>
</feature>
<dbReference type="AlphaFoldDB" id="A0AA35QSG5"/>
<keyword evidence="6" id="KW-1185">Reference proteome</keyword>
<keyword evidence="3" id="KW-0106">Calcium</keyword>
<organism evidence="5 6">
    <name type="scientific">Geodia barretti</name>
    <name type="common">Barrett's horny sponge</name>
    <dbReference type="NCBI Taxonomy" id="519541"/>
    <lineage>
        <taxon>Eukaryota</taxon>
        <taxon>Metazoa</taxon>
        <taxon>Porifera</taxon>
        <taxon>Demospongiae</taxon>
        <taxon>Heteroscleromorpha</taxon>
        <taxon>Tetractinellida</taxon>
        <taxon>Astrophorina</taxon>
        <taxon>Geodiidae</taxon>
        <taxon>Geodia</taxon>
    </lineage>
</organism>
<dbReference type="Proteomes" id="UP001174909">
    <property type="component" value="Unassembled WGS sequence"/>
</dbReference>
<keyword evidence="2" id="KW-0677">Repeat</keyword>